<evidence type="ECO:0000313" key="5">
    <source>
        <dbReference type="Proteomes" id="UP000838763"/>
    </source>
</evidence>
<evidence type="ECO:0000313" key="4">
    <source>
        <dbReference type="EMBL" id="CAI4214326.1"/>
    </source>
</evidence>
<dbReference type="GO" id="GO:0006631">
    <property type="term" value="P:fatty acid metabolic process"/>
    <property type="evidence" value="ECO:0007669"/>
    <property type="project" value="TreeGrafter"/>
</dbReference>
<dbReference type="InterPro" id="IPR042099">
    <property type="entry name" value="ANL_N_sf"/>
</dbReference>
<evidence type="ECO:0000259" key="2">
    <source>
        <dbReference type="Pfam" id="PF00501"/>
    </source>
</evidence>
<dbReference type="Pfam" id="PF13193">
    <property type="entry name" value="AMP-binding_C"/>
    <property type="match status" value="1"/>
</dbReference>
<dbReference type="InterPro" id="IPR020845">
    <property type="entry name" value="AMP-binding_CS"/>
</dbReference>
<dbReference type="PROSITE" id="PS00455">
    <property type="entry name" value="AMP_BINDING"/>
    <property type="match status" value="1"/>
</dbReference>
<evidence type="ECO:0000259" key="3">
    <source>
        <dbReference type="Pfam" id="PF13193"/>
    </source>
</evidence>
<keyword evidence="5" id="KW-1185">Reference proteome</keyword>
<feature type="domain" description="AMP-binding enzyme C-terminal" evidence="3">
    <location>
        <begin position="656"/>
        <end position="736"/>
    </location>
</feature>
<accession>A0A9P1MB48</accession>
<dbReference type="PANTHER" id="PTHR43201">
    <property type="entry name" value="ACYL-COA SYNTHETASE"/>
    <property type="match status" value="1"/>
</dbReference>
<dbReference type="EMBL" id="CALLCH030000011">
    <property type="protein sequence ID" value="CAI4214326.1"/>
    <property type="molecule type" value="Genomic_DNA"/>
</dbReference>
<dbReference type="InterPro" id="IPR000873">
    <property type="entry name" value="AMP-dep_synth/lig_dom"/>
</dbReference>
<evidence type="ECO:0000256" key="1">
    <source>
        <dbReference type="SAM" id="MobiDB-lite"/>
    </source>
</evidence>
<dbReference type="InterPro" id="IPR045851">
    <property type="entry name" value="AMP-bd_C_sf"/>
</dbReference>
<dbReference type="OrthoDB" id="10253115at2759"/>
<dbReference type="GO" id="GO:0031956">
    <property type="term" value="F:medium-chain fatty acid-CoA ligase activity"/>
    <property type="evidence" value="ECO:0007669"/>
    <property type="project" value="TreeGrafter"/>
</dbReference>
<dbReference type="AlphaFoldDB" id="A0A9P1MB48"/>
<protein>
    <submittedName>
        <fullName evidence="4">Uncharacterized protein</fullName>
    </submittedName>
</protein>
<dbReference type="Gene3D" id="3.30.9.10">
    <property type="entry name" value="D-Amino Acid Oxidase, subunit A, domain 2"/>
    <property type="match status" value="1"/>
</dbReference>
<sequence length="759" mass="82162">MWFQFAPDVQNRSQLFYGFPTVPWGPPDLVRIAVDAATNRIKDPDERQVDVISAEDITDTQDFVENHVRGVDAGAPAQSLSCLQTNVFDNMFVLDFVPEIFLSGGPKDSIVVYTAGWAMKFVPLLGRALAEMAIEGRSEFARPEFFINRTDSSGQGIIVETEFLIQTRNLNLIGQGSARPYSALSQSLSHGPQDRHHHQTPPLHFHRPHRPSALETTLTYHDLDLLSNRLAAGLRAFGVRKGDRVAVKLGNCAEFAALTYAAFKLGAILVPLNPGFNAKQVAAALSHLQVELLVVAAVTDLAYKPCRGRSNEALLRAILPDLESPRVQSPLVPSLKTVITLDNLAAHPSTPFTPLDKCRALTPFDHLLEAGGSSGRPIVPDAPLLPSDTINIQFTSGTTSTPKAAMLTHTSILNNGALIAHRMGLVPDDRIVVPPPLFHCFGCVLGYMATATTGAAILFPSPAFDPEANLRMMADHDATGLYGVATMFLAVLDTLASGSVISRDQVPRNLRKGIAAGSSVPESLMRRLYAELGLEDLVICYGMTETSPVSCMTSPHDPFEKRTSSVGKVMPHTAVKIVDPADRSRVLPLGERGELAASGYLVMRGYWGDEAKTAEVMTTESDGRTWMYSGDEASMDADGYVEITGRIKDLIIRGAVSVVGVPDEKYGESVGAFVIPAKGVRVSDGTGTEPAAGSEGNDRVLTPDSVRDWVREHLSSHLVPKHVFWVEDYPKTASGKIQKFKLRTLAKDMISGEATPPRS</sequence>
<feature type="domain" description="AMP-dependent synthetase/ligase" evidence="2">
    <location>
        <begin position="215"/>
        <end position="607"/>
    </location>
</feature>
<name>A0A9P1MB48_9PEZI</name>
<dbReference type="Gene3D" id="3.40.50.12780">
    <property type="entry name" value="N-terminal domain of ligase-like"/>
    <property type="match status" value="1"/>
</dbReference>
<organism evidence="4 5">
    <name type="scientific">Parascedosporium putredinis</name>
    <dbReference type="NCBI Taxonomy" id="1442378"/>
    <lineage>
        <taxon>Eukaryota</taxon>
        <taxon>Fungi</taxon>
        <taxon>Dikarya</taxon>
        <taxon>Ascomycota</taxon>
        <taxon>Pezizomycotina</taxon>
        <taxon>Sordariomycetes</taxon>
        <taxon>Hypocreomycetidae</taxon>
        <taxon>Microascales</taxon>
        <taxon>Microascaceae</taxon>
        <taxon>Parascedosporium</taxon>
    </lineage>
</organism>
<feature type="region of interest" description="Disordered" evidence="1">
    <location>
        <begin position="182"/>
        <end position="206"/>
    </location>
</feature>
<dbReference type="Gene3D" id="3.30.300.30">
    <property type="match status" value="1"/>
</dbReference>
<dbReference type="SUPFAM" id="SSF56801">
    <property type="entry name" value="Acetyl-CoA synthetase-like"/>
    <property type="match status" value="1"/>
</dbReference>
<proteinExistence type="predicted"/>
<dbReference type="Proteomes" id="UP000838763">
    <property type="component" value="Unassembled WGS sequence"/>
</dbReference>
<feature type="compositionally biased region" description="Basic residues" evidence="1">
    <location>
        <begin position="195"/>
        <end position="206"/>
    </location>
</feature>
<comment type="caution">
    <text evidence="4">The sequence shown here is derived from an EMBL/GenBank/DDBJ whole genome shotgun (WGS) entry which is preliminary data.</text>
</comment>
<reference evidence="4" key="1">
    <citation type="submission" date="2022-11" db="EMBL/GenBank/DDBJ databases">
        <authorList>
            <person name="Scott C."/>
            <person name="Bruce N."/>
        </authorList>
    </citation>
    <scope>NUCLEOTIDE SEQUENCE</scope>
</reference>
<dbReference type="Pfam" id="PF00501">
    <property type="entry name" value="AMP-binding"/>
    <property type="match status" value="1"/>
</dbReference>
<gene>
    <name evidence="4" type="ORF">PPNO1_LOCUS4055</name>
</gene>
<dbReference type="InterPro" id="IPR025110">
    <property type="entry name" value="AMP-bd_C"/>
</dbReference>
<dbReference type="PANTHER" id="PTHR43201:SF30">
    <property type="entry name" value="AMP-DEPENDENT SYNTHETASE_LIGASE DOMAIN-CONTAINING PROTEIN"/>
    <property type="match status" value="1"/>
</dbReference>